<sequence length="291" mass="32221">MFTLTQLTNFVAVAEELHFGRAAVRLQMTQPPLSRQIQLLEGDLRVQLFDRTNRSVRLTPAGRAFLNEARRVLRQAQHATLAARQVSAGEAGSLAIGFTAAGAYSMLDELLDTARAALPGVEIVLREMITRDQLESLTEYSLDLGLVRPPVSDPDLEFRAAAEERLLAAVPSAHPLAEGEEPLDIRDFDGRDVLMYSPIESRYFHELLISVFRAARIVPVFTQYLTQVHSILALVNGGWGIALVPETAARLRYAGVVFKEVVLAAPEPVELALAWRRNNDNPALHVLLDHM</sequence>
<keyword evidence="7" id="KW-1185">Reference proteome</keyword>
<evidence type="ECO:0000313" key="6">
    <source>
        <dbReference type="EMBL" id="OON78054.1"/>
    </source>
</evidence>
<accession>A0A1V4A885</accession>
<organism evidence="6 7">
    <name type="scientific">Streptomyces tsukubensis</name>
    <dbReference type="NCBI Taxonomy" id="83656"/>
    <lineage>
        <taxon>Bacteria</taxon>
        <taxon>Bacillati</taxon>
        <taxon>Actinomycetota</taxon>
        <taxon>Actinomycetes</taxon>
        <taxon>Kitasatosporales</taxon>
        <taxon>Streptomycetaceae</taxon>
        <taxon>Streptomyces</taxon>
    </lineage>
</organism>
<dbReference type="Pfam" id="PF03466">
    <property type="entry name" value="LysR_substrate"/>
    <property type="match status" value="1"/>
</dbReference>
<dbReference type="FunFam" id="1.10.10.10:FF:000001">
    <property type="entry name" value="LysR family transcriptional regulator"/>
    <property type="match status" value="1"/>
</dbReference>
<evidence type="ECO:0000256" key="4">
    <source>
        <dbReference type="ARBA" id="ARBA00023163"/>
    </source>
</evidence>
<evidence type="ECO:0000313" key="7">
    <source>
        <dbReference type="Proteomes" id="UP000190539"/>
    </source>
</evidence>
<gene>
    <name evidence="6" type="ORF">B1H18_17705</name>
</gene>
<dbReference type="PRINTS" id="PR00039">
    <property type="entry name" value="HTHLYSR"/>
</dbReference>
<dbReference type="Gene3D" id="1.10.10.10">
    <property type="entry name" value="Winged helix-like DNA-binding domain superfamily/Winged helix DNA-binding domain"/>
    <property type="match status" value="1"/>
</dbReference>
<reference evidence="6 7" key="1">
    <citation type="submission" date="2017-02" db="EMBL/GenBank/DDBJ databases">
        <title>Draft Genome Sequence of Streptomyces tsukubaensis F601, a Producer of the immunosuppressant tacrolimus FK506.</title>
        <authorList>
            <person name="Zong G."/>
            <person name="Zhong C."/>
            <person name="Fu J."/>
            <person name="Qin R."/>
            <person name="Cao G."/>
        </authorList>
    </citation>
    <scope>NUCLEOTIDE SEQUENCE [LARGE SCALE GENOMIC DNA]</scope>
    <source>
        <strain evidence="6 7">F601</strain>
    </source>
</reference>
<dbReference type="InterPro" id="IPR005119">
    <property type="entry name" value="LysR_subst-bd"/>
</dbReference>
<dbReference type="OrthoDB" id="3176554at2"/>
<evidence type="ECO:0000256" key="2">
    <source>
        <dbReference type="ARBA" id="ARBA00023015"/>
    </source>
</evidence>
<evidence type="ECO:0000256" key="1">
    <source>
        <dbReference type="ARBA" id="ARBA00009437"/>
    </source>
</evidence>
<dbReference type="InterPro" id="IPR000847">
    <property type="entry name" value="LysR_HTH_N"/>
</dbReference>
<name>A0A1V4A885_9ACTN</name>
<dbReference type="RefSeq" id="WP_077969112.1">
    <property type="nucleotide sequence ID" value="NZ_CP045178.1"/>
</dbReference>
<dbReference type="PANTHER" id="PTHR30346:SF0">
    <property type="entry name" value="HCA OPERON TRANSCRIPTIONAL ACTIVATOR HCAR"/>
    <property type="match status" value="1"/>
</dbReference>
<dbReference type="Proteomes" id="UP000190539">
    <property type="component" value="Unassembled WGS sequence"/>
</dbReference>
<dbReference type="InterPro" id="IPR036390">
    <property type="entry name" value="WH_DNA-bd_sf"/>
</dbReference>
<dbReference type="STRING" id="83656.B1H18_17705"/>
<dbReference type="GO" id="GO:0003700">
    <property type="term" value="F:DNA-binding transcription factor activity"/>
    <property type="evidence" value="ECO:0007669"/>
    <property type="project" value="InterPro"/>
</dbReference>
<dbReference type="Pfam" id="PF00126">
    <property type="entry name" value="HTH_1"/>
    <property type="match status" value="1"/>
</dbReference>
<proteinExistence type="inferred from homology"/>
<comment type="caution">
    <text evidence="6">The sequence shown here is derived from an EMBL/GenBank/DDBJ whole genome shotgun (WGS) entry which is preliminary data.</text>
</comment>
<dbReference type="SUPFAM" id="SSF46785">
    <property type="entry name" value="Winged helix' DNA-binding domain"/>
    <property type="match status" value="1"/>
</dbReference>
<dbReference type="EMBL" id="MVFC01000013">
    <property type="protein sequence ID" value="OON78054.1"/>
    <property type="molecule type" value="Genomic_DNA"/>
</dbReference>
<dbReference type="Gene3D" id="3.40.190.10">
    <property type="entry name" value="Periplasmic binding protein-like II"/>
    <property type="match status" value="2"/>
</dbReference>
<comment type="similarity">
    <text evidence="1">Belongs to the LysR transcriptional regulatory family.</text>
</comment>
<keyword evidence="4" id="KW-0804">Transcription</keyword>
<feature type="domain" description="HTH lysR-type" evidence="5">
    <location>
        <begin position="2"/>
        <end position="59"/>
    </location>
</feature>
<keyword evidence="3" id="KW-0238">DNA-binding</keyword>
<dbReference type="PANTHER" id="PTHR30346">
    <property type="entry name" value="TRANSCRIPTIONAL DUAL REGULATOR HCAR-RELATED"/>
    <property type="match status" value="1"/>
</dbReference>
<dbReference type="PROSITE" id="PS50931">
    <property type="entry name" value="HTH_LYSR"/>
    <property type="match status" value="1"/>
</dbReference>
<dbReference type="GO" id="GO:0032993">
    <property type="term" value="C:protein-DNA complex"/>
    <property type="evidence" value="ECO:0007669"/>
    <property type="project" value="TreeGrafter"/>
</dbReference>
<dbReference type="GO" id="GO:0003677">
    <property type="term" value="F:DNA binding"/>
    <property type="evidence" value="ECO:0007669"/>
    <property type="project" value="UniProtKB-KW"/>
</dbReference>
<dbReference type="InterPro" id="IPR036388">
    <property type="entry name" value="WH-like_DNA-bd_sf"/>
</dbReference>
<keyword evidence="2" id="KW-0805">Transcription regulation</keyword>
<evidence type="ECO:0000256" key="3">
    <source>
        <dbReference type="ARBA" id="ARBA00023125"/>
    </source>
</evidence>
<dbReference type="AlphaFoldDB" id="A0A1V4A885"/>
<evidence type="ECO:0000259" key="5">
    <source>
        <dbReference type="PROSITE" id="PS50931"/>
    </source>
</evidence>
<dbReference type="SUPFAM" id="SSF53850">
    <property type="entry name" value="Periplasmic binding protein-like II"/>
    <property type="match status" value="1"/>
</dbReference>
<protein>
    <submittedName>
        <fullName evidence="6">LysR family transcriptional regulator</fullName>
    </submittedName>
</protein>